<dbReference type="GO" id="GO:0003730">
    <property type="term" value="F:mRNA 3'-UTR binding"/>
    <property type="evidence" value="ECO:0007669"/>
    <property type="project" value="TreeGrafter"/>
</dbReference>
<feature type="repeat" description="Pumilio" evidence="7">
    <location>
        <begin position="438"/>
        <end position="473"/>
    </location>
</feature>
<feature type="repeat" description="Pumilio" evidence="7">
    <location>
        <begin position="474"/>
        <end position="509"/>
    </location>
</feature>
<dbReference type="AlphaFoldDB" id="A0A914H205"/>
<dbReference type="WBParaSite" id="Gr19_v10_g12499.t1">
    <property type="protein sequence ID" value="Gr19_v10_g12499.t1"/>
    <property type="gene ID" value="Gr19_v10_g12499"/>
</dbReference>
<dbReference type="Pfam" id="PF00806">
    <property type="entry name" value="PUF"/>
    <property type="match status" value="8"/>
</dbReference>
<evidence type="ECO:0000256" key="2">
    <source>
        <dbReference type="ARBA" id="ARBA00022473"/>
    </source>
</evidence>
<reference evidence="11" key="1">
    <citation type="submission" date="2022-11" db="UniProtKB">
        <authorList>
            <consortium name="WormBaseParasite"/>
        </authorList>
    </citation>
    <scope>IDENTIFICATION</scope>
</reference>
<dbReference type="FunFam" id="1.25.10.10:FF:000004">
    <property type="entry name" value="Pumilio homolog 1 isoform 2"/>
    <property type="match status" value="1"/>
</dbReference>
<keyword evidence="4" id="KW-0677">Repeat</keyword>
<sequence>MSVAEPSGSQQEVQTQKMTPSQPVPVPISYPTGAADFSALVGTPEFIQDWSGDADRRRRENFSILDLLYTPTGSAGGPSAPTAMFGSTPTYNYGFGSFGSVYPPPPPPPSHQHNGTAAIAADPLGNHHQRHHVIHGTPPSSSAAVAAAALYSTSPTGTLFSIPYHPPTGTKPQQHQVMTGLASQLQQMVLATNPNGATRQDLLYTPAGSAGGPSAPTAMFGSTPTYNYGFGSFGSVYPPPPPPPSHQHNGTAAIAADPLGNHHQRHHVIHGTPPSSSAAVAAAALYSTSPTGTLFSIPYHPPTGTKPQQHQVMTGLASQLQQMVLATNPNAATRQEILRRPQIGLHRSQLLDEYRNNRTANLQLTDLGKHVVEFAQDQHGSRFIQQKLERANPTEKQTVFDEVVQHAQQLMTDVFGNYVIQKFFEYGTDEQKAQLMDALRGHVLTLALQMYGCRVIQKALESVDKTSQMEIINELSPQVIRCIKDQNGNHVVQKIIERVEPHQLQFVIDTMVNGISYSVTSLSIHPYGCRVIQRVLEHCTEHQKRPVLEQLHDNVLTLVTDQYGNYVIQHVIEHGLLDDRERIVRSLHGDILKYAQHKFASNVIEKCLICGTVDQKNALIDEVCVDNGSGSPPLLEMMKDPFANYVVQKMLDVADSAHRKKMMFAIKGHIPALRRFNYGKHIITKLEKYFQKVSPMFQQPLSNGGSNNNNTSSSSSSLVAGVDTSAPPTSPPATYPNNVPCTMPTSAAHHRWMSLPPPTEPPIY</sequence>
<feature type="repeat" description="Pumilio" evidence="7">
    <location>
        <begin position="402"/>
        <end position="437"/>
    </location>
</feature>
<dbReference type="GO" id="GO:0010608">
    <property type="term" value="P:post-transcriptional regulation of gene expression"/>
    <property type="evidence" value="ECO:0007669"/>
    <property type="project" value="TreeGrafter"/>
</dbReference>
<dbReference type="SMART" id="SM00025">
    <property type="entry name" value="Pumilio"/>
    <property type="match status" value="8"/>
</dbReference>
<protein>
    <submittedName>
        <fullName evidence="11">PUM-HD domain-containing protein</fullName>
    </submittedName>
</protein>
<comment type="subcellular location">
    <subcellularLocation>
        <location evidence="1">Cytoplasm</location>
    </subcellularLocation>
</comment>
<evidence type="ECO:0000256" key="3">
    <source>
        <dbReference type="ARBA" id="ARBA00022490"/>
    </source>
</evidence>
<keyword evidence="2" id="KW-0217">Developmental protein</keyword>
<evidence type="ECO:0000256" key="4">
    <source>
        <dbReference type="ARBA" id="ARBA00022737"/>
    </source>
</evidence>
<dbReference type="PROSITE" id="PS50303">
    <property type="entry name" value="PUM_HD"/>
    <property type="match status" value="1"/>
</dbReference>
<feature type="repeat" description="Pumilio" evidence="7">
    <location>
        <begin position="586"/>
        <end position="621"/>
    </location>
</feature>
<feature type="repeat" description="Pumilio" evidence="7">
    <location>
        <begin position="366"/>
        <end position="401"/>
    </location>
</feature>
<dbReference type="InterPro" id="IPR011989">
    <property type="entry name" value="ARM-like"/>
</dbReference>
<feature type="region of interest" description="Disordered" evidence="8">
    <location>
        <begin position="700"/>
        <end position="741"/>
    </location>
</feature>
<proteinExistence type="predicted"/>
<dbReference type="GO" id="GO:0030154">
    <property type="term" value="P:cell differentiation"/>
    <property type="evidence" value="ECO:0007669"/>
    <property type="project" value="UniProtKB-KW"/>
</dbReference>
<keyword evidence="5" id="KW-0221">Differentiation</keyword>
<feature type="compositionally biased region" description="Low complexity" evidence="8">
    <location>
        <begin position="702"/>
        <end position="717"/>
    </location>
</feature>
<feature type="region of interest" description="Disordered" evidence="8">
    <location>
        <begin position="1"/>
        <end position="30"/>
    </location>
</feature>
<evidence type="ECO:0000313" key="10">
    <source>
        <dbReference type="Proteomes" id="UP000887572"/>
    </source>
</evidence>
<feature type="domain" description="PUM-HD" evidence="9">
    <location>
        <begin position="346"/>
        <end position="690"/>
    </location>
</feature>
<keyword evidence="10" id="KW-1185">Reference proteome</keyword>
<dbReference type="SUPFAM" id="SSF48371">
    <property type="entry name" value="ARM repeat"/>
    <property type="match status" value="1"/>
</dbReference>
<feature type="repeat" description="Pumilio" evidence="7">
    <location>
        <begin position="629"/>
        <end position="665"/>
    </location>
</feature>
<dbReference type="Gene3D" id="1.25.10.10">
    <property type="entry name" value="Leucine-rich Repeat Variant"/>
    <property type="match status" value="1"/>
</dbReference>
<dbReference type="InterPro" id="IPR033712">
    <property type="entry name" value="Pumilio_RNA-bd"/>
</dbReference>
<evidence type="ECO:0000313" key="11">
    <source>
        <dbReference type="WBParaSite" id="Gr19_v10_g12499.t1"/>
    </source>
</evidence>
<evidence type="ECO:0000256" key="5">
    <source>
        <dbReference type="ARBA" id="ARBA00022782"/>
    </source>
</evidence>
<evidence type="ECO:0000259" key="9">
    <source>
        <dbReference type="PROSITE" id="PS50303"/>
    </source>
</evidence>
<evidence type="ECO:0000256" key="7">
    <source>
        <dbReference type="PROSITE-ProRule" id="PRU00317"/>
    </source>
</evidence>
<evidence type="ECO:0000256" key="6">
    <source>
        <dbReference type="ARBA" id="ARBA00022884"/>
    </source>
</evidence>
<name>A0A914H205_GLORO</name>
<dbReference type="PROSITE" id="PS50302">
    <property type="entry name" value="PUM"/>
    <property type="match status" value="8"/>
</dbReference>
<keyword evidence="6" id="KW-0694">RNA-binding</keyword>
<dbReference type="PANTHER" id="PTHR12537">
    <property type="entry name" value="RNA BINDING PROTEIN PUMILIO-RELATED"/>
    <property type="match status" value="1"/>
</dbReference>
<organism evidence="10 11">
    <name type="scientific">Globodera rostochiensis</name>
    <name type="common">Golden nematode worm</name>
    <name type="synonym">Heterodera rostochiensis</name>
    <dbReference type="NCBI Taxonomy" id="31243"/>
    <lineage>
        <taxon>Eukaryota</taxon>
        <taxon>Metazoa</taxon>
        <taxon>Ecdysozoa</taxon>
        <taxon>Nematoda</taxon>
        <taxon>Chromadorea</taxon>
        <taxon>Rhabditida</taxon>
        <taxon>Tylenchina</taxon>
        <taxon>Tylenchomorpha</taxon>
        <taxon>Tylenchoidea</taxon>
        <taxon>Heteroderidae</taxon>
        <taxon>Heteroderinae</taxon>
        <taxon>Globodera</taxon>
    </lineage>
</organism>
<dbReference type="GO" id="GO:0005737">
    <property type="term" value="C:cytoplasm"/>
    <property type="evidence" value="ECO:0007669"/>
    <property type="project" value="UniProtKB-SubCell"/>
</dbReference>
<feature type="repeat" description="Pumilio" evidence="7">
    <location>
        <begin position="550"/>
        <end position="585"/>
    </location>
</feature>
<evidence type="ECO:0000256" key="8">
    <source>
        <dbReference type="SAM" id="MobiDB-lite"/>
    </source>
</evidence>
<dbReference type="InterPro" id="IPR016024">
    <property type="entry name" value="ARM-type_fold"/>
</dbReference>
<evidence type="ECO:0000256" key="1">
    <source>
        <dbReference type="ARBA" id="ARBA00004496"/>
    </source>
</evidence>
<accession>A0A914H205</accession>
<feature type="repeat" description="Pumilio" evidence="7">
    <location>
        <begin position="514"/>
        <end position="549"/>
    </location>
</feature>
<feature type="compositionally biased region" description="Polar residues" evidence="8">
    <location>
        <begin position="7"/>
        <end position="21"/>
    </location>
</feature>
<dbReference type="CDD" id="cd07920">
    <property type="entry name" value="Pumilio"/>
    <property type="match status" value="1"/>
</dbReference>
<dbReference type="InterPro" id="IPR001313">
    <property type="entry name" value="Pumilio_RNA-bd_rpt"/>
</dbReference>
<dbReference type="PANTHER" id="PTHR12537:SF12">
    <property type="entry name" value="MATERNAL PROTEIN PUMILIO"/>
    <property type="match status" value="1"/>
</dbReference>
<dbReference type="InterPro" id="IPR033133">
    <property type="entry name" value="PUM-HD"/>
</dbReference>
<dbReference type="GO" id="GO:0005634">
    <property type="term" value="C:nucleus"/>
    <property type="evidence" value="ECO:0007669"/>
    <property type="project" value="TreeGrafter"/>
</dbReference>
<dbReference type="Proteomes" id="UP000887572">
    <property type="component" value="Unplaced"/>
</dbReference>
<keyword evidence="3" id="KW-0963">Cytoplasm</keyword>